<sequence>MYSYTFISTCNYGESKAPPDALLNVIVFLRNSERSYECIDFTMIITSRNNAPISNYGGGFRCKSEYPWCIIEFKFLRNLSKTRKFANSLIIEVFIDDIFEDMKDNINHYDTSDIKFNKDQIKINNTLKDFPKVQLVYYNKAAPAELTCVRPDFYNDTKEIAEYYTDILKNLLENVESARINKQNKETAKQLIK</sequence>
<accession>A0A6G0TG59</accession>
<keyword evidence="2" id="KW-1185">Reference proteome</keyword>
<dbReference type="Proteomes" id="UP000475862">
    <property type="component" value="Unassembled WGS sequence"/>
</dbReference>
<protein>
    <submittedName>
        <fullName evidence="1">Uncharacterized protein</fullName>
    </submittedName>
</protein>
<dbReference type="EMBL" id="VYZN01000039">
    <property type="protein sequence ID" value="KAE9532377.1"/>
    <property type="molecule type" value="Genomic_DNA"/>
</dbReference>
<reference evidence="1 2" key="1">
    <citation type="submission" date="2019-08" db="EMBL/GenBank/DDBJ databases">
        <title>The genome of the soybean aphid Biotype 1, its phylome, world population structure and adaptation to the North American continent.</title>
        <authorList>
            <person name="Giordano R."/>
            <person name="Donthu R.K."/>
            <person name="Hernandez A.G."/>
            <person name="Wright C.L."/>
            <person name="Zimin A.V."/>
        </authorList>
    </citation>
    <scope>NUCLEOTIDE SEQUENCE [LARGE SCALE GENOMIC DNA]</scope>
    <source>
        <tissue evidence="1">Whole aphids</tissue>
    </source>
</reference>
<proteinExistence type="predicted"/>
<comment type="caution">
    <text evidence="1">The sequence shown here is derived from an EMBL/GenBank/DDBJ whole genome shotgun (WGS) entry which is preliminary data.</text>
</comment>
<dbReference type="OrthoDB" id="6630070at2759"/>
<name>A0A6G0TG59_APHGL</name>
<evidence type="ECO:0000313" key="2">
    <source>
        <dbReference type="Proteomes" id="UP000475862"/>
    </source>
</evidence>
<gene>
    <name evidence="1" type="ORF">AGLY_010000</name>
</gene>
<organism evidence="1 2">
    <name type="scientific">Aphis glycines</name>
    <name type="common">Soybean aphid</name>
    <dbReference type="NCBI Taxonomy" id="307491"/>
    <lineage>
        <taxon>Eukaryota</taxon>
        <taxon>Metazoa</taxon>
        <taxon>Ecdysozoa</taxon>
        <taxon>Arthropoda</taxon>
        <taxon>Hexapoda</taxon>
        <taxon>Insecta</taxon>
        <taxon>Pterygota</taxon>
        <taxon>Neoptera</taxon>
        <taxon>Paraneoptera</taxon>
        <taxon>Hemiptera</taxon>
        <taxon>Sternorrhyncha</taxon>
        <taxon>Aphidomorpha</taxon>
        <taxon>Aphidoidea</taxon>
        <taxon>Aphididae</taxon>
        <taxon>Aphidini</taxon>
        <taxon>Aphis</taxon>
        <taxon>Aphis</taxon>
    </lineage>
</organism>
<evidence type="ECO:0000313" key="1">
    <source>
        <dbReference type="EMBL" id="KAE9532377.1"/>
    </source>
</evidence>
<dbReference type="AlphaFoldDB" id="A0A6G0TG59"/>